<keyword evidence="2" id="KW-0732">Signal</keyword>
<evidence type="ECO:0000256" key="2">
    <source>
        <dbReference type="RuleBase" id="RU363072"/>
    </source>
</evidence>
<dbReference type="Gene3D" id="2.40.160.180">
    <property type="entry name" value="Carbohydrate-selective porin OprB"/>
    <property type="match status" value="1"/>
</dbReference>
<dbReference type="GO" id="GO:0016020">
    <property type="term" value="C:membrane"/>
    <property type="evidence" value="ECO:0007669"/>
    <property type="project" value="InterPro"/>
</dbReference>
<dbReference type="PROSITE" id="PS51257">
    <property type="entry name" value="PROKAR_LIPOPROTEIN"/>
    <property type="match status" value="1"/>
</dbReference>
<organism evidence="3 4">
    <name type="scientific">Allorhodopirellula solitaria</name>
    <dbReference type="NCBI Taxonomy" id="2527987"/>
    <lineage>
        <taxon>Bacteria</taxon>
        <taxon>Pseudomonadati</taxon>
        <taxon>Planctomycetota</taxon>
        <taxon>Planctomycetia</taxon>
        <taxon>Pirellulales</taxon>
        <taxon>Pirellulaceae</taxon>
        <taxon>Allorhodopirellula</taxon>
    </lineage>
</organism>
<dbReference type="Pfam" id="PF04966">
    <property type="entry name" value="OprB"/>
    <property type="match status" value="1"/>
</dbReference>
<accession>A0A5C5WMP7</accession>
<protein>
    <submittedName>
        <fullName evidence="3">Carbohydrate-selective porin, OprB family</fullName>
    </submittedName>
</protein>
<proteinExistence type="inferred from homology"/>
<evidence type="ECO:0000313" key="3">
    <source>
        <dbReference type="EMBL" id="TWT51898.1"/>
    </source>
</evidence>
<dbReference type="InterPro" id="IPR007049">
    <property type="entry name" value="Carb-sel_porin_OprB"/>
</dbReference>
<dbReference type="PANTHER" id="PTHR37944">
    <property type="entry name" value="PORIN B"/>
    <property type="match status" value="1"/>
</dbReference>
<comment type="similarity">
    <text evidence="1 2">Belongs to the OprB family.</text>
</comment>
<dbReference type="Proteomes" id="UP000318053">
    <property type="component" value="Unassembled WGS sequence"/>
</dbReference>
<dbReference type="InterPro" id="IPR038673">
    <property type="entry name" value="OprB_sf"/>
</dbReference>
<sequence length="497" mass="52921" precursor="true">MSSLRVTAIIAIVVVAACQSLVAQSTASLRSVSASDLTASTAAHETALQDTTLQTPEPQGDVLREAVLQDAVVPSPPITVGCDVGAPNACDTMNDPGCSCQAGEPCLCDRDHLLGDWMGLRSGLAEHGVVTDVIATQFYQGVASGGNEQRFRYGGKLDYFFTFLGEPLGLNKGFTLLMHAETGFGKSSNADAALLAPVNANMLTPLPFEDETAITGFQVMQALSEDWAVTAGRINTFDLFNTMYAQTGRGVDRFMNISSFFPMAASSTIPLVWNGAGVLKLHEGQIQGGLLVLDNTNIPTVSGIDDLFANGATIAGLWRFFTDFGGRPGSSLFLGTYGTGTFNSLDPAGWSFVPGDGLVVPDAEGSWSVNYIGEQQLWADRCNPERQVGLFSQWGLADEETSPYAWCMNVSLDFAGAVKSRPQDRIGAAYFYNGLSSDLKTLSSTVAPLDDVQGGEVYYNAAITPWCYLTTDLQVIDPARERADTAVLVGTRLSVSL</sequence>
<dbReference type="OrthoDB" id="177316at2"/>
<dbReference type="RefSeq" id="WP_146394195.1">
    <property type="nucleotide sequence ID" value="NZ_SJPK01000037.1"/>
</dbReference>
<keyword evidence="4" id="KW-1185">Reference proteome</keyword>
<dbReference type="GO" id="GO:0008643">
    <property type="term" value="P:carbohydrate transport"/>
    <property type="evidence" value="ECO:0007669"/>
    <property type="project" value="InterPro"/>
</dbReference>
<feature type="chain" id="PRO_5022997947" evidence="2">
    <location>
        <begin position="24"/>
        <end position="497"/>
    </location>
</feature>
<dbReference type="InterPro" id="IPR052932">
    <property type="entry name" value="OprB_Porin"/>
</dbReference>
<dbReference type="PANTHER" id="PTHR37944:SF1">
    <property type="entry name" value="PORIN B"/>
    <property type="match status" value="1"/>
</dbReference>
<evidence type="ECO:0000313" key="4">
    <source>
        <dbReference type="Proteomes" id="UP000318053"/>
    </source>
</evidence>
<dbReference type="GO" id="GO:0015288">
    <property type="term" value="F:porin activity"/>
    <property type="evidence" value="ECO:0007669"/>
    <property type="project" value="InterPro"/>
</dbReference>
<name>A0A5C5WMP7_9BACT</name>
<gene>
    <name evidence="3" type="ORF">CA85_51610</name>
</gene>
<reference evidence="3 4" key="1">
    <citation type="submission" date="2019-02" db="EMBL/GenBank/DDBJ databases">
        <title>Deep-cultivation of Planctomycetes and their phenomic and genomic characterization uncovers novel biology.</title>
        <authorList>
            <person name="Wiegand S."/>
            <person name="Jogler M."/>
            <person name="Boedeker C."/>
            <person name="Pinto D."/>
            <person name="Vollmers J."/>
            <person name="Rivas-Marin E."/>
            <person name="Kohn T."/>
            <person name="Peeters S.H."/>
            <person name="Heuer A."/>
            <person name="Rast P."/>
            <person name="Oberbeckmann S."/>
            <person name="Bunk B."/>
            <person name="Jeske O."/>
            <person name="Meyerdierks A."/>
            <person name="Storesund J.E."/>
            <person name="Kallscheuer N."/>
            <person name="Luecker S."/>
            <person name="Lage O.M."/>
            <person name="Pohl T."/>
            <person name="Merkel B.J."/>
            <person name="Hornburger P."/>
            <person name="Mueller R.-W."/>
            <person name="Bruemmer F."/>
            <person name="Labrenz M."/>
            <person name="Spormann A.M."/>
            <person name="Op Den Camp H."/>
            <person name="Overmann J."/>
            <person name="Amann R."/>
            <person name="Jetten M.S.M."/>
            <person name="Mascher T."/>
            <person name="Medema M.H."/>
            <person name="Devos D.P."/>
            <person name="Kaster A.-K."/>
            <person name="Ovreas L."/>
            <person name="Rohde M."/>
            <person name="Galperin M.Y."/>
            <person name="Jogler C."/>
        </authorList>
    </citation>
    <scope>NUCLEOTIDE SEQUENCE [LARGE SCALE GENOMIC DNA]</scope>
    <source>
        <strain evidence="3 4">CA85</strain>
    </source>
</reference>
<dbReference type="AlphaFoldDB" id="A0A5C5WMP7"/>
<evidence type="ECO:0000256" key="1">
    <source>
        <dbReference type="ARBA" id="ARBA00008769"/>
    </source>
</evidence>
<comment type="caution">
    <text evidence="3">The sequence shown here is derived from an EMBL/GenBank/DDBJ whole genome shotgun (WGS) entry which is preliminary data.</text>
</comment>
<feature type="signal peptide" evidence="2">
    <location>
        <begin position="1"/>
        <end position="23"/>
    </location>
</feature>
<dbReference type="EMBL" id="SJPK01000037">
    <property type="protein sequence ID" value="TWT51898.1"/>
    <property type="molecule type" value="Genomic_DNA"/>
</dbReference>